<evidence type="ECO:0000313" key="6">
    <source>
        <dbReference type="EMBL" id="CAN97256.1"/>
    </source>
</evidence>
<keyword evidence="1" id="KW-0805">Transcription regulation</keyword>
<keyword evidence="2" id="KW-0731">Sigma factor</keyword>
<dbReference type="InterPro" id="IPR039425">
    <property type="entry name" value="RNA_pol_sigma-70-like"/>
</dbReference>
<evidence type="ECO:0000313" key="7">
    <source>
        <dbReference type="Proteomes" id="UP000002139"/>
    </source>
</evidence>
<protein>
    <submittedName>
        <fullName evidence="6">ECF-family RNA polymerase sigma factor</fullName>
    </submittedName>
</protein>
<evidence type="ECO:0000256" key="1">
    <source>
        <dbReference type="ARBA" id="ARBA00023015"/>
    </source>
</evidence>
<feature type="domain" description="RNA polymerase sigma-70 region 2" evidence="5">
    <location>
        <begin position="34"/>
        <end position="95"/>
    </location>
</feature>
<dbReference type="OrthoDB" id="5521054at2"/>
<dbReference type="KEGG" id="scl:sce7087"/>
<sequence>MDAARRKAIHHAMVRLADGDRTAFDVLLDDLWPVILSFSERGVGRGADAEDVAQEVFYKVCARIAEFDRSRDGLSWAFGIASYEIMTHRRRLQRRREVLDEASVARQLDGAASQEEQLLSREIALAFEQAVGSLTEEDRVSLGLVDGTSDAAGATLRKRKQRALDRLRGIWRHIHGEP</sequence>
<organism evidence="6 7">
    <name type="scientific">Sorangium cellulosum (strain So ce56)</name>
    <name type="common">Polyangium cellulosum (strain So ce56)</name>
    <dbReference type="NCBI Taxonomy" id="448385"/>
    <lineage>
        <taxon>Bacteria</taxon>
        <taxon>Pseudomonadati</taxon>
        <taxon>Myxococcota</taxon>
        <taxon>Polyangia</taxon>
        <taxon>Polyangiales</taxon>
        <taxon>Polyangiaceae</taxon>
        <taxon>Sorangium</taxon>
    </lineage>
</organism>
<dbReference type="PANTHER" id="PTHR43133:SF8">
    <property type="entry name" value="RNA POLYMERASE SIGMA FACTOR HI_1459-RELATED"/>
    <property type="match status" value="1"/>
</dbReference>
<dbReference type="GO" id="GO:0016987">
    <property type="term" value="F:sigma factor activity"/>
    <property type="evidence" value="ECO:0007669"/>
    <property type="project" value="UniProtKB-KW"/>
</dbReference>
<dbReference type="BioCyc" id="SCEL448385:SCE_RS36345-MONOMER"/>
<name>A9ER37_SORC5</name>
<dbReference type="AlphaFoldDB" id="A9ER37"/>
<dbReference type="InterPro" id="IPR014284">
    <property type="entry name" value="RNA_pol_sigma-70_dom"/>
</dbReference>
<dbReference type="eggNOG" id="COG1595">
    <property type="taxonomic scope" value="Bacteria"/>
</dbReference>
<evidence type="ECO:0000259" key="5">
    <source>
        <dbReference type="Pfam" id="PF04542"/>
    </source>
</evidence>
<evidence type="ECO:0000256" key="4">
    <source>
        <dbReference type="ARBA" id="ARBA00023163"/>
    </source>
</evidence>
<dbReference type="PANTHER" id="PTHR43133">
    <property type="entry name" value="RNA POLYMERASE ECF-TYPE SIGMA FACTO"/>
    <property type="match status" value="1"/>
</dbReference>
<evidence type="ECO:0000256" key="2">
    <source>
        <dbReference type="ARBA" id="ARBA00023082"/>
    </source>
</evidence>
<accession>A9ER37</accession>
<dbReference type="GO" id="GO:0003677">
    <property type="term" value="F:DNA binding"/>
    <property type="evidence" value="ECO:0007669"/>
    <property type="project" value="UniProtKB-KW"/>
</dbReference>
<dbReference type="HOGENOM" id="CLU_1516326_0_0_7"/>
<keyword evidence="4" id="KW-0804">Transcription</keyword>
<dbReference type="Pfam" id="PF04542">
    <property type="entry name" value="Sigma70_r2"/>
    <property type="match status" value="1"/>
</dbReference>
<dbReference type="Proteomes" id="UP000002139">
    <property type="component" value="Chromosome"/>
</dbReference>
<gene>
    <name evidence="6" type="ordered locus">sce7087</name>
</gene>
<dbReference type="GO" id="GO:0006352">
    <property type="term" value="P:DNA-templated transcription initiation"/>
    <property type="evidence" value="ECO:0007669"/>
    <property type="project" value="InterPro"/>
</dbReference>
<keyword evidence="3" id="KW-0238">DNA-binding</keyword>
<proteinExistence type="predicted"/>
<dbReference type="InterPro" id="IPR013325">
    <property type="entry name" value="RNA_pol_sigma_r2"/>
</dbReference>
<dbReference type="Gene3D" id="1.10.1740.10">
    <property type="match status" value="1"/>
</dbReference>
<reference evidence="6 7" key="1">
    <citation type="journal article" date="2007" name="Nat. Biotechnol.">
        <title>Complete genome sequence of the myxobacterium Sorangium cellulosum.</title>
        <authorList>
            <person name="Schneiker S."/>
            <person name="Perlova O."/>
            <person name="Kaiser O."/>
            <person name="Gerth K."/>
            <person name="Alici A."/>
            <person name="Altmeyer M.O."/>
            <person name="Bartels D."/>
            <person name="Bekel T."/>
            <person name="Beyer S."/>
            <person name="Bode E."/>
            <person name="Bode H.B."/>
            <person name="Bolten C.J."/>
            <person name="Choudhuri J.V."/>
            <person name="Doss S."/>
            <person name="Elnakady Y.A."/>
            <person name="Frank B."/>
            <person name="Gaigalat L."/>
            <person name="Goesmann A."/>
            <person name="Groeger C."/>
            <person name="Gross F."/>
            <person name="Jelsbak L."/>
            <person name="Jelsbak L."/>
            <person name="Kalinowski J."/>
            <person name="Kegler C."/>
            <person name="Knauber T."/>
            <person name="Konietzny S."/>
            <person name="Kopp M."/>
            <person name="Krause L."/>
            <person name="Krug D."/>
            <person name="Linke B."/>
            <person name="Mahmud T."/>
            <person name="Martinez-Arias R."/>
            <person name="McHardy A.C."/>
            <person name="Merai M."/>
            <person name="Meyer F."/>
            <person name="Mormann S."/>
            <person name="Munoz-Dorado J."/>
            <person name="Perez J."/>
            <person name="Pradella S."/>
            <person name="Rachid S."/>
            <person name="Raddatz G."/>
            <person name="Rosenau F."/>
            <person name="Rueckert C."/>
            <person name="Sasse F."/>
            <person name="Scharfe M."/>
            <person name="Schuster S.C."/>
            <person name="Suen G."/>
            <person name="Treuner-Lange A."/>
            <person name="Velicer G.J."/>
            <person name="Vorholter F.-J."/>
            <person name="Weissman K.J."/>
            <person name="Welch R.D."/>
            <person name="Wenzel S.C."/>
            <person name="Whitworth D.E."/>
            <person name="Wilhelm S."/>
            <person name="Wittmann C."/>
            <person name="Bloecker H."/>
            <person name="Puehler A."/>
            <person name="Mueller R."/>
        </authorList>
    </citation>
    <scope>NUCLEOTIDE SEQUENCE [LARGE SCALE GENOMIC DNA]</scope>
    <source>
        <strain evidence="7">So ce56</strain>
    </source>
</reference>
<evidence type="ECO:0000256" key="3">
    <source>
        <dbReference type="ARBA" id="ARBA00023125"/>
    </source>
</evidence>
<dbReference type="SUPFAM" id="SSF88946">
    <property type="entry name" value="Sigma2 domain of RNA polymerase sigma factors"/>
    <property type="match status" value="1"/>
</dbReference>
<dbReference type="STRING" id="448385.sce7087"/>
<dbReference type="RefSeq" id="WP_012239695.1">
    <property type="nucleotide sequence ID" value="NC_010162.1"/>
</dbReference>
<dbReference type="EMBL" id="AM746676">
    <property type="protein sequence ID" value="CAN97256.1"/>
    <property type="molecule type" value="Genomic_DNA"/>
</dbReference>
<dbReference type="NCBIfam" id="TIGR02937">
    <property type="entry name" value="sigma70-ECF"/>
    <property type="match status" value="1"/>
</dbReference>
<dbReference type="InterPro" id="IPR007627">
    <property type="entry name" value="RNA_pol_sigma70_r2"/>
</dbReference>
<keyword evidence="7" id="KW-1185">Reference proteome</keyword>